<sequence>ALTLLSDGGWSGPTDPPADDEGWSGPSDPPRRQRLGRSHGPSPQRRRMKADEADGGWSGPTDPPADDEGWCGPPDPPAEADEGWSGPSDAPAKADEAHQLQKAGAVPRILQRRQTKAEAVLGPSNCTGRRSKHSHLCSLCRDQVCPHATSSDTDLHL</sequence>
<name>A0A3P9BML3_9CICH</name>
<feature type="region of interest" description="Disordered" evidence="1">
    <location>
        <begin position="1"/>
        <end position="116"/>
    </location>
</feature>
<reference evidence="2 3" key="1">
    <citation type="journal article" date="2014" name="Nature">
        <title>The genomic substrate for adaptive radiation in African cichlid fish.</title>
        <authorList>
            <person name="Brawand D."/>
            <person name="Wagner C.E."/>
            <person name="Li Y.I."/>
            <person name="Malinsky M."/>
            <person name="Keller I."/>
            <person name="Fan S."/>
            <person name="Simakov O."/>
            <person name="Ng A.Y."/>
            <person name="Lim Z.W."/>
            <person name="Bezault E."/>
            <person name="Turner-Maier J."/>
            <person name="Johnson J."/>
            <person name="Alcazar R."/>
            <person name="Noh H.J."/>
            <person name="Russell P."/>
            <person name="Aken B."/>
            <person name="Alfoldi J."/>
            <person name="Amemiya C."/>
            <person name="Azzouzi N."/>
            <person name="Baroiller J.F."/>
            <person name="Barloy-Hubler F."/>
            <person name="Berlin A."/>
            <person name="Bloomquist R."/>
            <person name="Carleton K.L."/>
            <person name="Conte M.A."/>
            <person name="D'Cotta H."/>
            <person name="Eshel O."/>
            <person name="Gaffney L."/>
            <person name="Galibert F."/>
            <person name="Gante H.F."/>
            <person name="Gnerre S."/>
            <person name="Greuter L."/>
            <person name="Guyon R."/>
            <person name="Haddad N.S."/>
            <person name="Haerty W."/>
            <person name="Harris R.M."/>
            <person name="Hofmann H.A."/>
            <person name="Hourlier T."/>
            <person name="Hulata G."/>
            <person name="Jaffe D.B."/>
            <person name="Lara M."/>
            <person name="Lee A.P."/>
            <person name="MacCallum I."/>
            <person name="Mwaiko S."/>
            <person name="Nikaido M."/>
            <person name="Nishihara H."/>
            <person name="Ozouf-Costaz C."/>
            <person name="Penman D.J."/>
            <person name="Przybylski D."/>
            <person name="Rakotomanga M."/>
            <person name="Renn S.C.P."/>
            <person name="Ribeiro F.J."/>
            <person name="Ron M."/>
            <person name="Salzburger W."/>
            <person name="Sanchez-Pulido L."/>
            <person name="Santos M.E."/>
            <person name="Searle S."/>
            <person name="Sharpe T."/>
            <person name="Swofford R."/>
            <person name="Tan F.J."/>
            <person name="Williams L."/>
            <person name="Young S."/>
            <person name="Yin S."/>
            <person name="Okada N."/>
            <person name="Kocher T.D."/>
            <person name="Miska E.A."/>
            <person name="Lander E.S."/>
            <person name="Venkatesh B."/>
            <person name="Fernald R.D."/>
            <person name="Meyer A."/>
            <person name="Ponting C.P."/>
            <person name="Streelman J.T."/>
            <person name="Lindblad-Toh K."/>
            <person name="Seehausen O."/>
            <person name="Di Palma F."/>
        </authorList>
    </citation>
    <scope>NUCLEOTIDE SEQUENCE</scope>
</reference>
<dbReference type="AlphaFoldDB" id="A0A3P9BML3"/>
<dbReference type="GeneTree" id="ENSGT00940000177276"/>
<dbReference type="Proteomes" id="UP000265160">
    <property type="component" value="LG5"/>
</dbReference>
<proteinExistence type="predicted"/>
<evidence type="ECO:0000256" key="1">
    <source>
        <dbReference type="SAM" id="MobiDB-lite"/>
    </source>
</evidence>
<reference evidence="2" key="2">
    <citation type="submission" date="2025-08" db="UniProtKB">
        <authorList>
            <consortium name="Ensembl"/>
        </authorList>
    </citation>
    <scope>IDENTIFICATION</scope>
</reference>
<evidence type="ECO:0000313" key="2">
    <source>
        <dbReference type="Ensembl" id="ENSMZEP00005011179.1"/>
    </source>
</evidence>
<keyword evidence="3" id="KW-1185">Reference proteome</keyword>
<protein>
    <submittedName>
        <fullName evidence="2">Uncharacterized protein</fullName>
    </submittedName>
</protein>
<dbReference type="Ensembl" id="ENSMZET00005011566.1">
    <property type="protein sequence ID" value="ENSMZEP00005011179.1"/>
    <property type="gene ID" value="ENSMZEG00005008385.1"/>
</dbReference>
<reference evidence="2" key="3">
    <citation type="submission" date="2025-09" db="UniProtKB">
        <authorList>
            <consortium name="Ensembl"/>
        </authorList>
    </citation>
    <scope>IDENTIFICATION</scope>
</reference>
<evidence type="ECO:0000313" key="3">
    <source>
        <dbReference type="Proteomes" id="UP000265160"/>
    </source>
</evidence>
<accession>A0A3P9BML3</accession>
<organism evidence="2 3">
    <name type="scientific">Maylandia zebra</name>
    <name type="common">zebra mbuna</name>
    <dbReference type="NCBI Taxonomy" id="106582"/>
    <lineage>
        <taxon>Eukaryota</taxon>
        <taxon>Metazoa</taxon>
        <taxon>Chordata</taxon>
        <taxon>Craniata</taxon>
        <taxon>Vertebrata</taxon>
        <taxon>Euteleostomi</taxon>
        <taxon>Actinopterygii</taxon>
        <taxon>Neopterygii</taxon>
        <taxon>Teleostei</taxon>
        <taxon>Neoteleostei</taxon>
        <taxon>Acanthomorphata</taxon>
        <taxon>Ovalentaria</taxon>
        <taxon>Cichlomorphae</taxon>
        <taxon>Cichliformes</taxon>
        <taxon>Cichlidae</taxon>
        <taxon>African cichlids</taxon>
        <taxon>Pseudocrenilabrinae</taxon>
        <taxon>Haplochromini</taxon>
        <taxon>Maylandia</taxon>
        <taxon>Maylandia zebra complex</taxon>
    </lineage>
</organism>